<proteinExistence type="predicted"/>
<dbReference type="InterPro" id="IPR050445">
    <property type="entry name" value="Bact_polysacc_biosynth/exp"/>
</dbReference>
<keyword evidence="2" id="KW-0067">ATP-binding</keyword>
<keyword evidence="1" id="KW-0547">Nucleotide-binding</keyword>
<keyword evidence="4" id="KW-1185">Reference proteome</keyword>
<dbReference type="GO" id="GO:0004713">
    <property type="term" value="F:protein tyrosine kinase activity"/>
    <property type="evidence" value="ECO:0007669"/>
    <property type="project" value="TreeGrafter"/>
</dbReference>
<organism evidence="3 4">
    <name type="scientific">Andreprevotia lacus DSM 23236</name>
    <dbReference type="NCBI Taxonomy" id="1121001"/>
    <lineage>
        <taxon>Bacteria</taxon>
        <taxon>Pseudomonadati</taxon>
        <taxon>Pseudomonadota</taxon>
        <taxon>Betaproteobacteria</taxon>
        <taxon>Neisseriales</taxon>
        <taxon>Chitinibacteraceae</taxon>
        <taxon>Andreprevotia</taxon>
    </lineage>
</organism>
<reference evidence="3 4" key="1">
    <citation type="submission" date="2017-04" db="EMBL/GenBank/DDBJ databases">
        <authorList>
            <person name="Afonso C.L."/>
            <person name="Miller P.J."/>
            <person name="Scott M.A."/>
            <person name="Spackman E."/>
            <person name="Goraichik I."/>
            <person name="Dimitrov K.M."/>
            <person name="Suarez D.L."/>
            <person name="Swayne D.E."/>
        </authorList>
    </citation>
    <scope>NUCLEOTIDE SEQUENCE [LARGE SCALE GENOMIC DNA]</scope>
    <source>
        <strain evidence="3 4">DSM 23236</strain>
    </source>
</reference>
<dbReference type="InterPro" id="IPR017746">
    <property type="entry name" value="Cellulose_synthase_operon_BcsQ"/>
</dbReference>
<dbReference type="SUPFAM" id="SSF52540">
    <property type="entry name" value="P-loop containing nucleoside triphosphate hydrolases"/>
    <property type="match status" value="1"/>
</dbReference>
<keyword evidence="3" id="KW-0808">Transferase</keyword>
<dbReference type="OrthoDB" id="9808257at2"/>
<evidence type="ECO:0000313" key="4">
    <source>
        <dbReference type="Proteomes" id="UP000192761"/>
    </source>
</evidence>
<evidence type="ECO:0000313" key="3">
    <source>
        <dbReference type="EMBL" id="SMC23025.1"/>
    </source>
</evidence>
<dbReference type="InterPro" id="IPR027417">
    <property type="entry name" value="P-loop_NTPase"/>
</dbReference>
<accession>A0A1W1XGB4</accession>
<evidence type="ECO:0000256" key="1">
    <source>
        <dbReference type="ARBA" id="ARBA00022741"/>
    </source>
</evidence>
<dbReference type="EMBL" id="FWXD01000007">
    <property type="protein sequence ID" value="SMC23025.1"/>
    <property type="molecule type" value="Genomic_DNA"/>
</dbReference>
<dbReference type="InterPro" id="IPR037257">
    <property type="entry name" value="T2SS_E_N_sf"/>
</dbReference>
<dbReference type="STRING" id="1121001.SAMN02745857_01521"/>
<dbReference type="PANTHER" id="PTHR32309">
    <property type="entry name" value="TYROSINE-PROTEIN KINASE"/>
    <property type="match status" value="1"/>
</dbReference>
<dbReference type="Pfam" id="PF06564">
    <property type="entry name" value="CBP_BcsQ"/>
    <property type="match status" value="1"/>
</dbReference>
<protein>
    <submittedName>
        <fullName evidence="3">Chain length determinant protein tyrosine kinase EpsG</fullName>
    </submittedName>
</protein>
<dbReference type="Gene3D" id="1.10.40.70">
    <property type="match status" value="1"/>
</dbReference>
<gene>
    <name evidence="3" type="ORF">SAMN02745857_01521</name>
</gene>
<dbReference type="GO" id="GO:0005886">
    <property type="term" value="C:plasma membrane"/>
    <property type="evidence" value="ECO:0007669"/>
    <property type="project" value="TreeGrafter"/>
</dbReference>
<sequence length="287" mass="31040">MNMPNPIPLPQARIGTLLLESGRLTQNDAARVLEHQKRRNLRFGEAAIELGLVSEIDIQRVLSTQFSYSCAIGGDPALSPALLAAHKPFSAEVEALRSLRSQLLLRWFAGDQHALMVVGSEPGRHTAELAANLAIVFAQMGERTLLVDANLRQPQQQQLFGLKNRLGLSDLLAGRAEPSACIQSPESLPGLALLPAGTEVPNPQELLSRQEYAQWCNQFEQQYDVVLFSAPSLALGADMQLIGARARGALVVAQRDVSSTRDLSSLLEKLRVASTEVLGCVLAGKHG</sequence>
<dbReference type="AlphaFoldDB" id="A0A1W1XGB4"/>
<dbReference type="PANTHER" id="PTHR32309:SF13">
    <property type="entry name" value="FERRIC ENTEROBACTIN TRANSPORT PROTEIN FEPE"/>
    <property type="match status" value="1"/>
</dbReference>
<name>A0A1W1XGB4_9NEIS</name>
<dbReference type="SUPFAM" id="SSF160246">
    <property type="entry name" value="EspE N-terminal domain-like"/>
    <property type="match status" value="1"/>
</dbReference>
<dbReference type="Gene3D" id="3.40.50.300">
    <property type="entry name" value="P-loop containing nucleotide triphosphate hydrolases"/>
    <property type="match status" value="1"/>
</dbReference>
<evidence type="ECO:0000256" key="2">
    <source>
        <dbReference type="ARBA" id="ARBA00022840"/>
    </source>
</evidence>
<dbReference type="InterPro" id="IPR005702">
    <property type="entry name" value="Wzc-like_C"/>
</dbReference>
<dbReference type="Proteomes" id="UP000192761">
    <property type="component" value="Unassembled WGS sequence"/>
</dbReference>
<dbReference type="CDD" id="cd05387">
    <property type="entry name" value="BY-kinase"/>
    <property type="match status" value="1"/>
</dbReference>
<keyword evidence="3" id="KW-0418">Kinase</keyword>